<feature type="signal peptide" evidence="1">
    <location>
        <begin position="1"/>
        <end position="20"/>
    </location>
</feature>
<name>A0A0G1ILK3_9BACT</name>
<evidence type="ECO:0000313" key="2">
    <source>
        <dbReference type="EMBL" id="KKT60281.1"/>
    </source>
</evidence>
<protein>
    <recommendedName>
        <fullName evidence="4">GWxTD domain-containing protein</fullName>
    </recommendedName>
</protein>
<gene>
    <name evidence="2" type="ORF">UW53_C0002G0033</name>
</gene>
<accession>A0A0G1ILK3</accession>
<dbReference type="AlphaFoldDB" id="A0A0G1ILK3"/>
<evidence type="ECO:0008006" key="4">
    <source>
        <dbReference type="Google" id="ProtNLM"/>
    </source>
</evidence>
<organism evidence="2 3">
    <name type="scientific">Candidatus Giovannonibacteria bacterium GW2011_GWA1_44_25</name>
    <dbReference type="NCBI Taxonomy" id="1618645"/>
    <lineage>
        <taxon>Bacteria</taxon>
        <taxon>Candidatus Giovannoniibacteriota</taxon>
    </lineage>
</organism>
<sequence length="519" mass="60642">MKRVKWFVVGAGLMFVQACVAPTWYACRQIAKDSTKEYKYTDKQAAIGCERAVLKKVANYNEKIGKWELNRKVISVSDQMAVLKDRADALNKFLSYDDPELARFIDWFPGLRKGITKEEKITLWLINRMLYMDSYNKFTDLVGELPKEFLGKEAEYFFEYGRQAYSMRMLYPLRDVFKIPFSASYLEAAKEREILVLVDTFTVFDKQSYGKKITDLRDPNEFSWEQIQRGWRIDSYKITPDLDKPADNIAQYIEVYRIDGNARKESKPAIRGFVATGGNSVSVLVMDYDKEGESGFGSPDTVERIFLPLVTGRELYADESYRRRVLEPLYEKPQNNEQNPKRHRPLDVPVYIAIAPMGKKIDVEIWERGDWKLPFGYSYRTLAQNLKIVYDKPKTPQDQELENKEKLKKLLVLIREFKENNQTAVIEYWVPKAEYMNRDIVDSFALSNTLRIRRRGLVAEEADVMRFGRYIKNIDYRYGGKWFRLEDEDGDGVFEKRRMIADPTSGESSVNWGNYALGE</sequence>
<proteinExistence type="predicted"/>
<keyword evidence="1" id="KW-0732">Signal</keyword>
<dbReference type="Proteomes" id="UP000034087">
    <property type="component" value="Unassembled WGS sequence"/>
</dbReference>
<evidence type="ECO:0000313" key="3">
    <source>
        <dbReference type="Proteomes" id="UP000034087"/>
    </source>
</evidence>
<dbReference type="PROSITE" id="PS51257">
    <property type="entry name" value="PROKAR_LIPOPROTEIN"/>
    <property type="match status" value="1"/>
</dbReference>
<reference evidence="2 3" key="1">
    <citation type="journal article" date="2015" name="Nature">
        <title>rRNA introns, odd ribosomes, and small enigmatic genomes across a large radiation of phyla.</title>
        <authorList>
            <person name="Brown C.T."/>
            <person name="Hug L.A."/>
            <person name="Thomas B.C."/>
            <person name="Sharon I."/>
            <person name="Castelle C.J."/>
            <person name="Singh A."/>
            <person name="Wilkins M.J."/>
            <person name="Williams K.H."/>
            <person name="Banfield J.F."/>
        </authorList>
    </citation>
    <scope>NUCLEOTIDE SEQUENCE [LARGE SCALE GENOMIC DNA]</scope>
</reference>
<dbReference type="EMBL" id="LCIR01000002">
    <property type="protein sequence ID" value="KKT60281.1"/>
    <property type="molecule type" value="Genomic_DNA"/>
</dbReference>
<evidence type="ECO:0000256" key="1">
    <source>
        <dbReference type="SAM" id="SignalP"/>
    </source>
</evidence>
<feature type="chain" id="PRO_5002537842" description="GWxTD domain-containing protein" evidence="1">
    <location>
        <begin position="21"/>
        <end position="519"/>
    </location>
</feature>
<comment type="caution">
    <text evidence="2">The sequence shown here is derived from an EMBL/GenBank/DDBJ whole genome shotgun (WGS) entry which is preliminary data.</text>
</comment>